<dbReference type="Gene3D" id="3.30.2310.20">
    <property type="entry name" value="RelE-like"/>
    <property type="match status" value="1"/>
</dbReference>
<dbReference type="EMBL" id="QRVV01000012">
    <property type="protein sequence ID" value="RGS74987.1"/>
    <property type="molecule type" value="Genomic_DNA"/>
</dbReference>
<name>A0A412L3V8_9FIRM</name>
<comment type="caution">
    <text evidence="2">The sequence shown here is derived from an EMBL/GenBank/DDBJ whole genome shotgun (WGS) entry which is preliminary data.</text>
</comment>
<dbReference type="InterPro" id="IPR007712">
    <property type="entry name" value="RelE/ParE_toxin"/>
</dbReference>
<dbReference type="Proteomes" id="UP000284242">
    <property type="component" value="Unassembled WGS sequence"/>
</dbReference>
<proteinExistence type="predicted"/>
<protein>
    <submittedName>
        <fullName evidence="2">Type II toxin-antitoxin system RelE/ParE family toxin</fullName>
    </submittedName>
</protein>
<dbReference type="AlphaFoldDB" id="A0A412L3V8"/>
<dbReference type="InterPro" id="IPR035093">
    <property type="entry name" value="RelE/ParE_toxin_dom_sf"/>
</dbReference>
<dbReference type="RefSeq" id="WP_119199522.1">
    <property type="nucleotide sequence ID" value="NZ_JBBNFJ010000005.1"/>
</dbReference>
<evidence type="ECO:0000313" key="2">
    <source>
        <dbReference type="EMBL" id="RGS74987.1"/>
    </source>
</evidence>
<accession>A0A412L3V8</accession>
<organism evidence="2 3">
    <name type="scientific">Blautia obeum</name>
    <dbReference type="NCBI Taxonomy" id="40520"/>
    <lineage>
        <taxon>Bacteria</taxon>
        <taxon>Bacillati</taxon>
        <taxon>Bacillota</taxon>
        <taxon>Clostridia</taxon>
        <taxon>Lachnospirales</taxon>
        <taxon>Lachnospiraceae</taxon>
        <taxon>Blautia</taxon>
    </lineage>
</organism>
<reference evidence="2 3" key="1">
    <citation type="submission" date="2018-08" db="EMBL/GenBank/DDBJ databases">
        <title>A genome reference for cultivated species of the human gut microbiota.</title>
        <authorList>
            <person name="Zou Y."/>
            <person name="Xue W."/>
            <person name="Luo G."/>
        </authorList>
    </citation>
    <scope>NUCLEOTIDE SEQUENCE [LARGE SCALE GENOMIC DNA]</scope>
    <source>
        <strain evidence="2 3">AF21-24</strain>
    </source>
</reference>
<sequence length="106" mass="12267">MQSKIDYSPRALKDLDEIWDYIEFELCNPSAAQNTVDDIMDKVDGIASFPESGAKLEFENGLDSGYRYVVFKNYLAFYRVRPNNVVYVDRVIYGGRDYMRILFPGS</sequence>
<keyword evidence="1" id="KW-1277">Toxin-antitoxin system</keyword>
<gene>
    <name evidence="2" type="ORF">DWX77_06170</name>
</gene>
<evidence type="ECO:0000256" key="1">
    <source>
        <dbReference type="ARBA" id="ARBA00022649"/>
    </source>
</evidence>
<dbReference type="Pfam" id="PF05016">
    <property type="entry name" value="ParE_toxin"/>
    <property type="match status" value="1"/>
</dbReference>
<evidence type="ECO:0000313" key="3">
    <source>
        <dbReference type="Proteomes" id="UP000284242"/>
    </source>
</evidence>